<dbReference type="SUPFAM" id="SSF53720">
    <property type="entry name" value="ALDH-like"/>
    <property type="match status" value="1"/>
</dbReference>
<feature type="non-terminal residue" evidence="9">
    <location>
        <position position="1"/>
    </location>
</feature>
<dbReference type="Gene3D" id="3.40.309.10">
    <property type="entry name" value="Aldehyde Dehydrogenase, Chain A, domain 2"/>
    <property type="match status" value="1"/>
</dbReference>
<keyword evidence="4" id="KW-0520">NAD</keyword>
<protein>
    <recommendedName>
        <fullName evidence="5">aldehyde dehydrogenase (NAD(+))</fullName>
        <ecNumber evidence="5">1.2.1.3</ecNumber>
    </recommendedName>
</protein>
<dbReference type="InterPro" id="IPR016161">
    <property type="entry name" value="Ald_DH/histidinol_DH"/>
</dbReference>
<dbReference type="PROSITE" id="PS00687">
    <property type="entry name" value="ALDEHYDE_DEHYDR_GLU"/>
    <property type="match status" value="1"/>
</dbReference>
<evidence type="ECO:0000256" key="3">
    <source>
        <dbReference type="ARBA" id="ARBA00023002"/>
    </source>
</evidence>
<dbReference type="InterPro" id="IPR015590">
    <property type="entry name" value="Aldehyde_DH_dom"/>
</dbReference>
<dbReference type="PANTHER" id="PTHR43521:SF1">
    <property type="entry name" value="ALPHA-AMINOADIPIC SEMIALDEHYDE DEHYDROGENASE"/>
    <property type="match status" value="1"/>
</dbReference>
<evidence type="ECO:0000313" key="9">
    <source>
        <dbReference type="EMBL" id="RFM24822.1"/>
    </source>
</evidence>
<dbReference type="InterPro" id="IPR016162">
    <property type="entry name" value="Ald_DH_N"/>
</dbReference>
<evidence type="ECO:0000256" key="2">
    <source>
        <dbReference type="ARBA" id="ARBA00011881"/>
    </source>
</evidence>
<comment type="subunit">
    <text evidence="2">Homotetramer.</text>
</comment>
<evidence type="ECO:0000256" key="5">
    <source>
        <dbReference type="ARBA" id="ARBA00024226"/>
    </source>
</evidence>
<dbReference type="CDD" id="cd07131">
    <property type="entry name" value="ALDH_AldH-CAJ73105"/>
    <property type="match status" value="1"/>
</dbReference>
<dbReference type="GO" id="GO:0004029">
    <property type="term" value="F:aldehyde dehydrogenase (NAD+) activity"/>
    <property type="evidence" value="ECO:0007669"/>
    <property type="project" value="UniProtKB-EC"/>
</dbReference>
<dbReference type="InterPro" id="IPR016160">
    <property type="entry name" value="Ald_DH_CS_CYS"/>
</dbReference>
<comment type="similarity">
    <text evidence="1 7">Belongs to the aldehyde dehydrogenase family.</text>
</comment>
<dbReference type="Gene3D" id="3.40.605.10">
    <property type="entry name" value="Aldehyde Dehydrogenase, Chain A, domain 1"/>
    <property type="match status" value="1"/>
</dbReference>
<dbReference type="FunFam" id="3.40.309.10:FF:000012">
    <property type="entry name" value="Betaine aldehyde dehydrogenase"/>
    <property type="match status" value="1"/>
</dbReference>
<name>A0A395M298_9BACT</name>
<evidence type="ECO:0000256" key="1">
    <source>
        <dbReference type="ARBA" id="ARBA00009986"/>
    </source>
</evidence>
<evidence type="ECO:0000256" key="7">
    <source>
        <dbReference type="RuleBase" id="RU003345"/>
    </source>
</evidence>
<keyword evidence="3 7" id="KW-0560">Oxidoreductase</keyword>
<accession>A0A395M298</accession>
<evidence type="ECO:0000259" key="8">
    <source>
        <dbReference type="Pfam" id="PF00171"/>
    </source>
</evidence>
<sequence>LDINPANTDDIIGAFPESNADDVKEAAEAARKAYKTWRLVPAPKRGDIMRKAGMILESRKDEIAREMTREMGKVFTETKGDVQEGIDTAYYAATEGRRLFGHTVPSELSNKFAMSVRQPIGVAGCITPWNFPLAIPTWKIFPALLCGNTVVFKPAMETPKTAHTFVEVLIEAGVPEGVINLVHGGDEAGKAVVADTNINLISFTGSSQTGAIVAQNCAKAHKRVSLEMGGKNAVVLMDDADLTLALDGVLWGAFGTTGQRCTATSRLLLHEKIHDTFIEMLLKRVEKLKLGDGNCESVDVGPVINEAQLERILNYIEIGKQEGATCLIGGKRASGKGLEKGYFVEPTVFTNVNPEHRIAQEEIFGPVLAVIKFKTFDEAVEILNGVRYGLSSSLYTQNVNLAFRAMRDFEAGITYINAPTIGAEAHLPFGGIKETGNGHREGGWQVYEFFSETKTIYVDFSGTLQRAQIDNYDT</sequence>
<organism evidence="9 10">
    <name type="scientific">Candidatus Thermochlorobacter aerophilus</name>
    <dbReference type="NCBI Taxonomy" id="1868324"/>
    <lineage>
        <taxon>Bacteria</taxon>
        <taxon>Pseudomonadati</taxon>
        <taxon>Chlorobiota</taxon>
        <taxon>Chlorobiia</taxon>
        <taxon>Chlorobiales</taxon>
        <taxon>Candidatus Thermochlorobacteriaceae</taxon>
        <taxon>Candidatus Thermochlorobacter</taxon>
    </lineage>
</organism>
<dbReference type="EC" id="1.2.1.3" evidence="5"/>
<proteinExistence type="inferred from homology"/>
<dbReference type="InterPro" id="IPR016163">
    <property type="entry name" value="Ald_DH_C"/>
</dbReference>
<dbReference type="EMBL" id="PHFL01000025">
    <property type="protein sequence ID" value="RFM24822.1"/>
    <property type="molecule type" value="Genomic_DNA"/>
</dbReference>
<feature type="active site" evidence="6">
    <location>
        <position position="227"/>
    </location>
</feature>
<gene>
    <name evidence="9" type="ORF">D0433_03760</name>
</gene>
<dbReference type="PROSITE" id="PS00070">
    <property type="entry name" value="ALDEHYDE_DEHYDR_CYS"/>
    <property type="match status" value="1"/>
</dbReference>
<reference evidence="9 10" key="1">
    <citation type="journal article" date="2011" name="ISME J.">
        <title>Community ecology of hot spring cyanobacterial mats: predominant populations and their functional potential.</title>
        <authorList>
            <person name="Klatt C.G."/>
            <person name="Wood J.M."/>
            <person name="Rusch D.B."/>
            <person name="Bateson M.M."/>
            <person name="Hamamura N."/>
            <person name="Heidelberg J.F."/>
            <person name="Grossman A.R."/>
            <person name="Bhaya D."/>
            <person name="Cohan F.M."/>
            <person name="Kuhl M."/>
            <person name="Bryant D.A."/>
            <person name="Ward D.M."/>
        </authorList>
    </citation>
    <scope>NUCLEOTIDE SEQUENCE [LARGE SCALE GENOMIC DNA]</scope>
    <source>
        <strain evidence="9">OS</strain>
    </source>
</reference>
<dbReference type="InterPro" id="IPR029510">
    <property type="entry name" value="Ald_DH_CS_GLU"/>
</dbReference>
<evidence type="ECO:0000256" key="4">
    <source>
        <dbReference type="ARBA" id="ARBA00023027"/>
    </source>
</evidence>
<comment type="caution">
    <text evidence="9">The sequence shown here is derived from an EMBL/GenBank/DDBJ whole genome shotgun (WGS) entry which is preliminary data.</text>
</comment>
<dbReference type="PANTHER" id="PTHR43521">
    <property type="entry name" value="ALPHA-AMINOADIPIC SEMIALDEHYDE DEHYDROGENASE"/>
    <property type="match status" value="1"/>
</dbReference>
<evidence type="ECO:0000313" key="10">
    <source>
        <dbReference type="Proteomes" id="UP000266389"/>
    </source>
</evidence>
<dbReference type="Proteomes" id="UP000266389">
    <property type="component" value="Unassembled WGS sequence"/>
</dbReference>
<feature type="domain" description="Aldehyde dehydrogenase" evidence="8">
    <location>
        <begin position="3"/>
        <end position="456"/>
    </location>
</feature>
<dbReference type="FunFam" id="3.40.605.10:FF:000007">
    <property type="entry name" value="NAD/NADP-dependent betaine aldehyde dehydrogenase"/>
    <property type="match status" value="1"/>
</dbReference>
<dbReference type="InterPro" id="IPR044638">
    <property type="entry name" value="ALDH7A1-like"/>
</dbReference>
<dbReference type="Pfam" id="PF00171">
    <property type="entry name" value="Aldedh"/>
    <property type="match status" value="1"/>
</dbReference>
<evidence type="ECO:0000256" key="6">
    <source>
        <dbReference type="PROSITE-ProRule" id="PRU10007"/>
    </source>
</evidence>
<dbReference type="AlphaFoldDB" id="A0A395M298"/>